<evidence type="ECO:0000313" key="2">
    <source>
        <dbReference type="EMBL" id="TPG33439.1"/>
    </source>
</evidence>
<protein>
    <submittedName>
        <fullName evidence="2">Uncharacterized protein</fullName>
    </submittedName>
</protein>
<dbReference type="AlphaFoldDB" id="A0A502E8X4"/>
<feature type="transmembrane region" description="Helical" evidence="1">
    <location>
        <begin position="12"/>
        <end position="35"/>
    </location>
</feature>
<evidence type="ECO:0000256" key="1">
    <source>
        <dbReference type="SAM" id="Phobius"/>
    </source>
</evidence>
<dbReference type="EMBL" id="RCZH01000021">
    <property type="protein sequence ID" value="TPG33439.1"/>
    <property type="molecule type" value="Genomic_DNA"/>
</dbReference>
<dbReference type="Proteomes" id="UP000319700">
    <property type="component" value="Unassembled WGS sequence"/>
</dbReference>
<keyword evidence="1" id="KW-0812">Transmembrane</keyword>
<feature type="transmembrane region" description="Helical" evidence="1">
    <location>
        <begin position="41"/>
        <end position="60"/>
    </location>
</feature>
<comment type="caution">
    <text evidence="2">The sequence shown here is derived from an EMBL/GenBank/DDBJ whole genome shotgun (WGS) entry which is preliminary data.</text>
</comment>
<sequence>MLVSKFEKRYLLRNIFIPITCIVVSILLVTVKIYYKKNADVILPAIFLFIVGCLFLFYGLKSTYKVVVEKKTITKIYLLSRKKESFSYRAIRHVDKEFIDGFYSCEVGQITGYYIYIYYLENDKELIISSLYFKNYNELLEKIDLYCGCRFF</sequence>
<name>A0A502E8X4_9FLAO</name>
<accession>A0A502E8X4</accession>
<keyword evidence="3" id="KW-1185">Reference proteome</keyword>
<reference evidence="2 3" key="1">
    <citation type="journal article" date="2019" name="Environ. Microbiol.">
        <title>Species interactions and distinct microbial communities in high Arctic permafrost affected cryosols are associated with the CH4 and CO2 gas fluxes.</title>
        <authorList>
            <person name="Altshuler I."/>
            <person name="Hamel J."/>
            <person name="Turney S."/>
            <person name="Magnuson E."/>
            <person name="Levesque R."/>
            <person name="Greer C."/>
            <person name="Whyte L.G."/>
        </authorList>
    </citation>
    <scope>NUCLEOTIDE SEQUENCE [LARGE SCALE GENOMIC DNA]</scope>
    <source>
        <strain evidence="2 3">42</strain>
    </source>
</reference>
<proteinExistence type="predicted"/>
<gene>
    <name evidence="2" type="ORF">EAH81_24295</name>
</gene>
<evidence type="ECO:0000313" key="3">
    <source>
        <dbReference type="Proteomes" id="UP000319700"/>
    </source>
</evidence>
<keyword evidence="1" id="KW-0472">Membrane</keyword>
<organism evidence="2 3">
    <name type="scientific">Flavobacterium pectinovorum</name>
    <dbReference type="NCBI Taxonomy" id="29533"/>
    <lineage>
        <taxon>Bacteria</taxon>
        <taxon>Pseudomonadati</taxon>
        <taxon>Bacteroidota</taxon>
        <taxon>Flavobacteriia</taxon>
        <taxon>Flavobacteriales</taxon>
        <taxon>Flavobacteriaceae</taxon>
        <taxon>Flavobacterium</taxon>
    </lineage>
</organism>
<keyword evidence="1" id="KW-1133">Transmembrane helix</keyword>